<feature type="compositionally biased region" description="Polar residues" evidence="1">
    <location>
        <begin position="374"/>
        <end position="386"/>
    </location>
</feature>
<dbReference type="SMART" id="SM00185">
    <property type="entry name" value="ARM"/>
    <property type="match status" value="2"/>
</dbReference>
<dbReference type="Gramene" id="Ma07_t25880.1">
    <property type="protein sequence ID" value="Ma07_p25880.1"/>
    <property type="gene ID" value="Ma07_g25880"/>
</dbReference>
<reference evidence="3" key="2">
    <citation type="submission" date="2021-05" db="UniProtKB">
        <authorList>
            <consortium name="EnsemblPlants"/>
        </authorList>
    </citation>
    <scope>IDENTIFICATION</scope>
    <source>
        <strain evidence="3">subsp. malaccensis</strain>
    </source>
</reference>
<proteinExistence type="predicted"/>
<feature type="region of interest" description="Disordered" evidence="1">
    <location>
        <begin position="366"/>
        <end position="387"/>
    </location>
</feature>
<dbReference type="Gene3D" id="1.25.10.10">
    <property type="entry name" value="Leucine-rich Repeat Variant"/>
    <property type="match status" value="1"/>
</dbReference>
<dbReference type="OMA" id="FLMDTMN"/>
<evidence type="ECO:0000313" key="4">
    <source>
        <dbReference type="Proteomes" id="UP000012960"/>
    </source>
</evidence>
<dbReference type="InterPro" id="IPR011989">
    <property type="entry name" value="ARM-like"/>
</dbReference>
<dbReference type="SUPFAM" id="SSF48371">
    <property type="entry name" value="ARM repeat"/>
    <property type="match status" value="1"/>
</dbReference>
<dbReference type="EMBL" id="HG996473">
    <property type="protein sequence ID" value="CAG1857780.1"/>
    <property type="molecule type" value="Genomic_DNA"/>
</dbReference>
<dbReference type="InterPro" id="IPR000225">
    <property type="entry name" value="Armadillo"/>
</dbReference>
<organism evidence="3 4">
    <name type="scientific">Musa acuminata subsp. malaccensis</name>
    <name type="common">Wild banana</name>
    <name type="synonym">Musa malaccensis</name>
    <dbReference type="NCBI Taxonomy" id="214687"/>
    <lineage>
        <taxon>Eukaryota</taxon>
        <taxon>Viridiplantae</taxon>
        <taxon>Streptophyta</taxon>
        <taxon>Embryophyta</taxon>
        <taxon>Tracheophyta</taxon>
        <taxon>Spermatophyta</taxon>
        <taxon>Magnoliopsida</taxon>
        <taxon>Liliopsida</taxon>
        <taxon>Zingiberales</taxon>
        <taxon>Musaceae</taxon>
        <taxon>Musa</taxon>
    </lineage>
</organism>
<accession>A0A804JZX0</accession>
<evidence type="ECO:0000313" key="2">
    <source>
        <dbReference type="EMBL" id="CAG1857780.1"/>
    </source>
</evidence>
<evidence type="ECO:0000256" key="1">
    <source>
        <dbReference type="SAM" id="MobiDB-lite"/>
    </source>
</evidence>
<protein>
    <submittedName>
        <fullName evidence="2">(wild Malaysian banana) hypothetical protein</fullName>
    </submittedName>
</protein>
<dbReference type="Proteomes" id="UP000012960">
    <property type="component" value="Unplaced"/>
</dbReference>
<dbReference type="InterPro" id="IPR016024">
    <property type="entry name" value="ARM-type_fold"/>
</dbReference>
<sequence length="439" mass="47728">MLDSVRSFNDDNEKKKSKFVPLRVAARIFDFLASSPCSSLTTNSEKSPAAPGPAVLSPVMAESAGLPAAAAEDGMVEVAAMQKAVKQLHFGEREEIKVAAVAEIKKLAAGDPGRKRLLAALGVIPPLVSMLVELQDDQHRQLVVETLIVLAHGSFKNKALIVEAGLLVKLQQVTNTEDVPRNQRLAPLLLSLSFLAKTQSPVNPIRMLPFLVKISTATETTDETKLTCLATLYNLSTKLDNVRAIVSSGAVHILLKLIQNRKASEGALATLGNLMLSEAGKRVIEEDSMVPEALMESMAWEDEPKCQELAAYLLMVLAHRSRTQRQKMTELGIVSLVLEVALLGSPIAQKRALKILQWFKDEGRARTGGHSGPQADQISLPSSSAGKQHIRECRRAVKKMVKQSLDRNMQVITRRAHASEDFSCFKSLAGSSSSKSLPY</sequence>
<dbReference type="OrthoDB" id="777117at2759"/>
<keyword evidence="4" id="KW-1185">Reference proteome</keyword>
<dbReference type="AlphaFoldDB" id="A0A804JZX0"/>
<reference evidence="2" key="1">
    <citation type="submission" date="2021-03" db="EMBL/GenBank/DDBJ databases">
        <authorList>
            <consortium name="Genoscope - CEA"/>
            <person name="William W."/>
        </authorList>
    </citation>
    <scope>NUCLEOTIDE SEQUENCE</scope>
    <source>
        <strain evidence="2">Doubled-haploid Pahang</strain>
    </source>
</reference>
<dbReference type="FunCoup" id="A0A804JZX0">
    <property type="interactions" value="2074"/>
</dbReference>
<name>A0A804JZX0_MUSAM</name>
<dbReference type="EnsemblPlants" id="Ma07_t25880.1">
    <property type="protein sequence ID" value="Ma07_p25880.1"/>
    <property type="gene ID" value="Ma07_g25880"/>
</dbReference>
<dbReference type="PANTHER" id="PTHR46700:SF2">
    <property type="entry name" value="ARM REPEAT SUPERFAMILY PROTEIN"/>
    <property type="match status" value="1"/>
</dbReference>
<gene>
    <name evidence="2" type="ORF">GSMUA_28580.1</name>
</gene>
<dbReference type="PANTHER" id="PTHR46700">
    <property type="entry name" value="ARM REPEAT SUPERFAMILY PROTEIN"/>
    <property type="match status" value="1"/>
</dbReference>
<evidence type="ECO:0000313" key="3">
    <source>
        <dbReference type="EnsemblPlants" id="Ma07_p25880.1"/>
    </source>
</evidence>